<reference evidence="3 6" key="2">
    <citation type="submission" date="2021-02" db="EMBL/GenBank/DDBJ databases">
        <authorList>
            <person name="Vanwijnsberghe S."/>
        </authorList>
    </citation>
    <scope>NUCLEOTIDE SEQUENCE [LARGE SCALE GENOMIC DNA]</scope>
    <source>
        <strain evidence="3 6">R-69658</strain>
    </source>
</reference>
<reference evidence="4 5" key="1">
    <citation type="submission" date="2016-10" db="EMBL/GenBank/DDBJ databases">
        <authorList>
            <person name="de Groot N.N."/>
        </authorList>
    </citation>
    <scope>NUCLEOTIDE SEQUENCE [LARGE SCALE GENOMIC DNA]</scope>
    <source>
        <strain evidence="4 5">LMG 27731</strain>
    </source>
</reference>
<dbReference type="Proteomes" id="UP000198844">
    <property type="component" value="Unassembled WGS sequence"/>
</dbReference>
<feature type="chain" id="PRO_5011488191" description="DUF5666 domain-containing protein" evidence="2">
    <location>
        <begin position="34"/>
        <end position="268"/>
    </location>
</feature>
<name>A0A1I7BUF6_9BURK</name>
<feature type="region of interest" description="Disordered" evidence="1">
    <location>
        <begin position="33"/>
        <end position="58"/>
    </location>
</feature>
<dbReference type="EMBL" id="FPBH01000005">
    <property type="protein sequence ID" value="SFT90792.1"/>
    <property type="molecule type" value="Genomic_DNA"/>
</dbReference>
<feature type="signal peptide" evidence="2">
    <location>
        <begin position="1"/>
        <end position="33"/>
    </location>
</feature>
<gene>
    <name evidence="3" type="ORF">R69658_01501</name>
    <name evidence="4" type="ORF">SAMN05192563_1005136</name>
</gene>
<dbReference type="EMBL" id="CAJNAU010000009">
    <property type="protein sequence ID" value="CAE6724139.1"/>
    <property type="molecule type" value="Genomic_DNA"/>
</dbReference>
<dbReference type="RefSeq" id="WP_167378364.1">
    <property type="nucleotide sequence ID" value="NZ_CAJNAU010000009.1"/>
</dbReference>
<feature type="compositionally biased region" description="Pro residues" evidence="1">
    <location>
        <begin position="38"/>
        <end position="58"/>
    </location>
</feature>
<dbReference type="AlphaFoldDB" id="A0A1I7BUF6"/>
<evidence type="ECO:0000313" key="6">
    <source>
        <dbReference type="Proteomes" id="UP000674425"/>
    </source>
</evidence>
<keyword evidence="2" id="KW-0732">Signal</keyword>
<evidence type="ECO:0000256" key="1">
    <source>
        <dbReference type="SAM" id="MobiDB-lite"/>
    </source>
</evidence>
<proteinExistence type="predicted"/>
<organism evidence="4 5">
    <name type="scientific">Paraburkholderia aspalathi</name>
    <dbReference type="NCBI Taxonomy" id="1324617"/>
    <lineage>
        <taxon>Bacteria</taxon>
        <taxon>Pseudomonadati</taxon>
        <taxon>Pseudomonadota</taxon>
        <taxon>Betaproteobacteria</taxon>
        <taxon>Burkholderiales</taxon>
        <taxon>Burkholderiaceae</taxon>
        <taxon>Paraburkholderia</taxon>
    </lineage>
</organism>
<accession>A0A1I7BUF6</accession>
<feature type="region of interest" description="Disordered" evidence="1">
    <location>
        <begin position="149"/>
        <end position="171"/>
    </location>
</feature>
<sequence>MQAIPNYPLSSIATRVLSAMSLAALMAASTGCAAQTQPEPPTAPPPPPVATGATPPVPPSSVAAMALLPQPVGGPAPLTDVGDLTTAQGTVARFLTNPDGDVDGLLTSDGVLVHVPPHMGPQLTSMVRPGDNVQVSGRRDAGGALAAQRITDTRSGQQLEDQPPLPGTQRLPRELRGVALSRLSVQGQVAHVTTAPRGEPDGVILADGTVIRLTPPIAQQFPTLVQTGAKVSAQGYGTRTQYGTALQATAFGSPGNLTRLYDRAPPAP</sequence>
<dbReference type="Proteomes" id="UP000674425">
    <property type="component" value="Unassembled WGS sequence"/>
</dbReference>
<evidence type="ECO:0008006" key="7">
    <source>
        <dbReference type="Google" id="ProtNLM"/>
    </source>
</evidence>
<evidence type="ECO:0000313" key="4">
    <source>
        <dbReference type="EMBL" id="SFT90792.1"/>
    </source>
</evidence>
<keyword evidence="6" id="KW-1185">Reference proteome</keyword>
<evidence type="ECO:0000313" key="3">
    <source>
        <dbReference type="EMBL" id="CAE6724139.1"/>
    </source>
</evidence>
<evidence type="ECO:0000256" key="2">
    <source>
        <dbReference type="SAM" id="SignalP"/>
    </source>
</evidence>
<evidence type="ECO:0000313" key="5">
    <source>
        <dbReference type="Proteomes" id="UP000198844"/>
    </source>
</evidence>
<protein>
    <recommendedName>
        <fullName evidence="7">DUF5666 domain-containing protein</fullName>
    </recommendedName>
</protein>